<gene>
    <name evidence="9" type="ORF">Q4Q40_06530</name>
</gene>
<dbReference type="Pfam" id="PF16757">
    <property type="entry name" value="Fucosidase_C"/>
    <property type="match status" value="1"/>
</dbReference>
<dbReference type="InterPro" id="IPR000933">
    <property type="entry name" value="Glyco_hydro_29"/>
</dbReference>
<evidence type="ECO:0000259" key="7">
    <source>
        <dbReference type="Pfam" id="PF01120"/>
    </source>
</evidence>
<keyword evidence="5" id="KW-0378">Hydrolase</keyword>
<dbReference type="PRINTS" id="PR00741">
    <property type="entry name" value="GLHYDRLASE29"/>
</dbReference>
<dbReference type="SMART" id="SM00812">
    <property type="entry name" value="Alpha_L_fucos"/>
    <property type="match status" value="1"/>
</dbReference>
<proteinExistence type="inferred from homology"/>
<comment type="function">
    <text evidence="1">Alpha-L-fucosidase is responsible for hydrolyzing the alpha-1,6-linked fucose joined to the reducing-end N-acetylglucosamine of the carbohydrate moieties of glycoproteins.</text>
</comment>
<comment type="similarity">
    <text evidence="2">Belongs to the glycosyl hydrolase 29 family.</text>
</comment>
<dbReference type="PIRSF" id="PIRSF001092">
    <property type="entry name" value="Alpha-L-fucosidase"/>
    <property type="match status" value="1"/>
</dbReference>
<evidence type="ECO:0000256" key="4">
    <source>
        <dbReference type="ARBA" id="ARBA00022729"/>
    </source>
</evidence>
<dbReference type="InterPro" id="IPR016286">
    <property type="entry name" value="FUC_metazoa-typ"/>
</dbReference>
<dbReference type="EC" id="3.2.1.51" evidence="3"/>
<dbReference type="EMBL" id="JAUOEL010000002">
    <property type="protein sequence ID" value="MDO5973836.1"/>
    <property type="molecule type" value="Genomic_DNA"/>
</dbReference>
<dbReference type="PANTHER" id="PTHR10030">
    <property type="entry name" value="ALPHA-L-FUCOSIDASE"/>
    <property type="match status" value="1"/>
</dbReference>
<evidence type="ECO:0000313" key="9">
    <source>
        <dbReference type="EMBL" id="MDO5973836.1"/>
    </source>
</evidence>
<keyword evidence="6" id="KW-0326">Glycosidase</keyword>
<evidence type="ECO:0000256" key="2">
    <source>
        <dbReference type="ARBA" id="ARBA00007951"/>
    </source>
</evidence>
<evidence type="ECO:0000256" key="3">
    <source>
        <dbReference type="ARBA" id="ARBA00012662"/>
    </source>
</evidence>
<evidence type="ECO:0000256" key="6">
    <source>
        <dbReference type="ARBA" id="ARBA00023295"/>
    </source>
</evidence>
<dbReference type="PANTHER" id="PTHR10030:SF37">
    <property type="entry name" value="ALPHA-L-FUCOSIDASE-RELATED"/>
    <property type="match status" value="1"/>
</dbReference>
<dbReference type="InterPro" id="IPR031919">
    <property type="entry name" value="Fucosidase_C"/>
</dbReference>
<dbReference type="Pfam" id="PF01120">
    <property type="entry name" value="Alpha_L_fucos"/>
    <property type="match status" value="1"/>
</dbReference>
<evidence type="ECO:0000256" key="5">
    <source>
        <dbReference type="ARBA" id="ARBA00022801"/>
    </source>
</evidence>
<sequence length="511" mass="59646">MCKFKFFMTSFLFVLTIICFGQKKEKLIGYKEIDPNWESMAENYQVPEWFQDGKIGVWMHWGIPSSIDENRPHDGSHYGRRMYGPLDRDNAAQAKMNRELVDWHVKTYGAVEGFGYEKFVPGFKAEKWNPEGLVKFFKDCGANFIMPVATHHDNFDLYDSFFSWNSVDMGPKRDVIQEWKDAAIKYNLKFGVSTHLYWSPRFFRTARKYQKPNTLEWELFNMDYDDRKFSSQKSWNEHWYKRCWELIEKYDPDMFNNDSPYPTIKMGDGLGVKLFSDFLNKDLKENNGKQTTVLSFKNAKQNKAAFTYNLERGMFGESQNHPWMWATDLSGSWFYRKQSKTKMSVPVLIGNAVDAISKNGVVMMNVALKGDGSLPKFQANMLTSFGNWIKINGEGIYGTRPWKIYGEGPLEIVTKRTGENLKNYSAKDIRFTAKEGNLYAFVLAPPTEDILIKTLKKEGILQRNIERIELLGSKQKINWNQNEEGLTIKYDFENKLNQPAICFRIVVKERN</sequence>
<feature type="domain" description="Glycoside hydrolase family 29 N-terminal" evidence="7">
    <location>
        <begin position="31"/>
        <end position="394"/>
    </location>
</feature>
<keyword evidence="10" id="KW-1185">Reference proteome</keyword>
<keyword evidence="4" id="KW-0732">Signal</keyword>
<dbReference type="InterPro" id="IPR057739">
    <property type="entry name" value="Glyco_hydro_29_N"/>
</dbReference>
<name>A0ABT8WL04_9FLAO</name>
<dbReference type="Gene3D" id="2.60.40.1180">
    <property type="entry name" value="Golgi alpha-mannosidase II"/>
    <property type="match status" value="1"/>
</dbReference>
<evidence type="ECO:0000259" key="8">
    <source>
        <dbReference type="Pfam" id="PF16757"/>
    </source>
</evidence>
<feature type="domain" description="Alpha-L-fucosidase C-terminal" evidence="8">
    <location>
        <begin position="426"/>
        <end position="504"/>
    </location>
</feature>
<evidence type="ECO:0000256" key="1">
    <source>
        <dbReference type="ARBA" id="ARBA00004071"/>
    </source>
</evidence>
<dbReference type="Proteomes" id="UP001176806">
    <property type="component" value="Unassembled WGS sequence"/>
</dbReference>
<organism evidence="9 10">
    <name type="scientific">Flavivirga jejuensis</name>
    <dbReference type="NCBI Taxonomy" id="870487"/>
    <lineage>
        <taxon>Bacteria</taxon>
        <taxon>Pseudomonadati</taxon>
        <taxon>Bacteroidota</taxon>
        <taxon>Flavobacteriia</taxon>
        <taxon>Flavobacteriales</taxon>
        <taxon>Flavobacteriaceae</taxon>
        <taxon>Flavivirga</taxon>
    </lineage>
</organism>
<dbReference type="InterPro" id="IPR017853">
    <property type="entry name" value="GH"/>
</dbReference>
<dbReference type="SUPFAM" id="SSF51445">
    <property type="entry name" value="(Trans)glycosidases"/>
    <property type="match status" value="1"/>
</dbReference>
<evidence type="ECO:0000313" key="10">
    <source>
        <dbReference type="Proteomes" id="UP001176806"/>
    </source>
</evidence>
<comment type="caution">
    <text evidence="9">The sequence shown here is derived from an EMBL/GenBank/DDBJ whole genome shotgun (WGS) entry which is preliminary data.</text>
</comment>
<accession>A0ABT8WL04</accession>
<dbReference type="Gene3D" id="3.20.20.80">
    <property type="entry name" value="Glycosidases"/>
    <property type="match status" value="1"/>
</dbReference>
<dbReference type="RefSeq" id="WP_303300982.1">
    <property type="nucleotide sequence ID" value="NZ_BAABDA010000051.1"/>
</dbReference>
<dbReference type="InterPro" id="IPR013780">
    <property type="entry name" value="Glyco_hydro_b"/>
</dbReference>
<reference evidence="9" key="1">
    <citation type="submission" date="2023-07" db="EMBL/GenBank/DDBJ databases">
        <title>Two novel species in the genus Flavivirga.</title>
        <authorList>
            <person name="Kwon K."/>
        </authorList>
    </citation>
    <scope>NUCLEOTIDE SEQUENCE</scope>
    <source>
        <strain evidence="9">KACC 14158</strain>
    </source>
</reference>
<protein>
    <recommendedName>
        <fullName evidence="3">alpha-L-fucosidase</fullName>
        <ecNumber evidence="3">3.2.1.51</ecNumber>
    </recommendedName>
</protein>